<keyword evidence="3 6" id="KW-0812">Transmembrane</keyword>
<dbReference type="PIRSF" id="PIRSF005859">
    <property type="entry name" value="PBR"/>
    <property type="match status" value="1"/>
</dbReference>
<organism evidence="8 9">
    <name type="scientific">Pelodictyon luteolum</name>
    <dbReference type="NCBI Taxonomy" id="1100"/>
    <lineage>
        <taxon>Bacteria</taxon>
        <taxon>Pseudomonadati</taxon>
        <taxon>Chlorobiota</taxon>
        <taxon>Chlorobiia</taxon>
        <taxon>Chlorobiales</taxon>
        <taxon>Chlorobiaceae</taxon>
        <taxon>Chlorobium/Pelodictyon group</taxon>
        <taxon>Pelodictyon</taxon>
    </lineage>
</organism>
<evidence type="ECO:0000256" key="4">
    <source>
        <dbReference type="ARBA" id="ARBA00022989"/>
    </source>
</evidence>
<evidence type="ECO:0000313" key="8">
    <source>
        <dbReference type="EMBL" id="KZK74110.1"/>
    </source>
</evidence>
<dbReference type="CDD" id="cd15904">
    <property type="entry name" value="TSPO_MBR"/>
    <property type="match status" value="1"/>
</dbReference>
<keyword evidence="7" id="KW-0732">Signal</keyword>
<feature type="transmembrane region" description="Helical" evidence="6">
    <location>
        <begin position="50"/>
        <end position="72"/>
    </location>
</feature>
<feature type="transmembrane region" description="Helical" evidence="6">
    <location>
        <begin position="109"/>
        <end position="128"/>
    </location>
</feature>
<feature type="transmembrane region" description="Helical" evidence="6">
    <location>
        <begin position="79"/>
        <end position="97"/>
    </location>
</feature>
<feature type="chain" id="PRO_5007861707" evidence="7">
    <location>
        <begin position="23"/>
        <end position="160"/>
    </location>
</feature>
<dbReference type="Proteomes" id="UP000076481">
    <property type="component" value="Unassembled WGS sequence"/>
</dbReference>
<evidence type="ECO:0000256" key="7">
    <source>
        <dbReference type="SAM" id="SignalP"/>
    </source>
</evidence>
<gene>
    <name evidence="8" type="ORF">A3K90_07800</name>
</gene>
<protein>
    <submittedName>
        <fullName evidence="8">Sensory protein TspO</fullName>
    </submittedName>
</protein>
<name>A0A165LJ69_PELLU</name>
<dbReference type="AlphaFoldDB" id="A0A165LJ69"/>
<dbReference type="GO" id="GO:0016020">
    <property type="term" value="C:membrane"/>
    <property type="evidence" value="ECO:0007669"/>
    <property type="project" value="UniProtKB-SubCell"/>
</dbReference>
<dbReference type="InterPro" id="IPR038330">
    <property type="entry name" value="TspO/MBR-related_sf"/>
</dbReference>
<sequence>MKQLNALKTAFSLALCFLFAYAGSLFTPVPGSEWYYQTLQRPTWNPPDWLFPPVWSLLFLMMAVAFALVLSARNSSGRLPWSAISVFVAQLILNLAWSASFFGLHSPQLALGVITLLWLMIVATMVQFRKIVPLASWLLVPYLLWVSFAAYLNFIIWQLN</sequence>
<comment type="subcellular location">
    <subcellularLocation>
        <location evidence="1">Membrane</location>
        <topology evidence="1">Multi-pass membrane protein</topology>
    </subcellularLocation>
</comment>
<dbReference type="EMBL" id="LVWG01000032">
    <property type="protein sequence ID" value="KZK74110.1"/>
    <property type="molecule type" value="Genomic_DNA"/>
</dbReference>
<comment type="similarity">
    <text evidence="2">Belongs to the TspO/BZRP family.</text>
</comment>
<keyword evidence="5 6" id="KW-0472">Membrane</keyword>
<evidence type="ECO:0000256" key="6">
    <source>
        <dbReference type="SAM" id="Phobius"/>
    </source>
</evidence>
<dbReference type="FunFam" id="1.20.1260.100:FF:000001">
    <property type="entry name" value="translocator protein 2"/>
    <property type="match status" value="1"/>
</dbReference>
<feature type="signal peptide" evidence="7">
    <location>
        <begin position="1"/>
        <end position="22"/>
    </location>
</feature>
<dbReference type="Gene3D" id="1.20.1260.100">
    <property type="entry name" value="TspO/MBR protein"/>
    <property type="match status" value="1"/>
</dbReference>
<evidence type="ECO:0000256" key="5">
    <source>
        <dbReference type="ARBA" id="ARBA00023136"/>
    </source>
</evidence>
<keyword evidence="4 6" id="KW-1133">Transmembrane helix</keyword>
<evidence type="ECO:0000313" key="9">
    <source>
        <dbReference type="Proteomes" id="UP000076481"/>
    </source>
</evidence>
<evidence type="ECO:0000256" key="3">
    <source>
        <dbReference type="ARBA" id="ARBA00022692"/>
    </source>
</evidence>
<evidence type="ECO:0000256" key="1">
    <source>
        <dbReference type="ARBA" id="ARBA00004141"/>
    </source>
</evidence>
<dbReference type="PANTHER" id="PTHR10057">
    <property type="entry name" value="PERIPHERAL-TYPE BENZODIAZEPINE RECEPTOR"/>
    <property type="match status" value="1"/>
</dbReference>
<dbReference type="Pfam" id="PF03073">
    <property type="entry name" value="TspO_MBR"/>
    <property type="match status" value="1"/>
</dbReference>
<dbReference type="InterPro" id="IPR004307">
    <property type="entry name" value="TspO_MBR"/>
</dbReference>
<evidence type="ECO:0000256" key="2">
    <source>
        <dbReference type="ARBA" id="ARBA00007524"/>
    </source>
</evidence>
<dbReference type="GO" id="GO:0033013">
    <property type="term" value="P:tetrapyrrole metabolic process"/>
    <property type="evidence" value="ECO:0007669"/>
    <property type="project" value="UniProtKB-ARBA"/>
</dbReference>
<feature type="transmembrane region" description="Helical" evidence="6">
    <location>
        <begin position="135"/>
        <end position="157"/>
    </location>
</feature>
<accession>A0A165LJ69</accession>
<dbReference type="PANTHER" id="PTHR10057:SF0">
    <property type="entry name" value="TRANSLOCATOR PROTEIN"/>
    <property type="match status" value="1"/>
</dbReference>
<dbReference type="RefSeq" id="WP_303681938.1">
    <property type="nucleotide sequence ID" value="NZ_LVWG01000032.1"/>
</dbReference>
<comment type="caution">
    <text evidence="8">The sequence shown here is derived from an EMBL/GenBank/DDBJ whole genome shotgun (WGS) entry which is preliminary data.</text>
</comment>
<proteinExistence type="inferred from homology"/>
<reference evidence="8 9" key="1">
    <citation type="submission" date="2016-03" db="EMBL/GenBank/DDBJ databases">
        <title>Speciation and ecological success in dimly lit waters: horizontal gene transfer in a green sulfur bacteria bloom unveiled by metagenomic assembly.</title>
        <authorList>
            <person name="Llorens-Mares T."/>
            <person name="Liu Z."/>
            <person name="Allen L.Z."/>
            <person name="Rusch D.B."/>
            <person name="Craig M.T."/>
            <person name="Dupont C.L."/>
            <person name="Bryant D.A."/>
            <person name="Casamayor E.O."/>
        </authorList>
    </citation>
    <scope>NUCLEOTIDE SEQUENCE [LARGE SCALE GENOMIC DNA]</scope>
    <source>
        <strain evidence="8">CIII</strain>
    </source>
</reference>